<dbReference type="AlphaFoldDB" id="A0A2T4JQQ2"/>
<protein>
    <submittedName>
        <fullName evidence="1">DUF2730 domain-containing protein</fullName>
    </submittedName>
</protein>
<gene>
    <name evidence="1" type="ORF">C5F48_18555</name>
</gene>
<name>A0A2T4JQQ2_9RHOB</name>
<dbReference type="EMBL" id="PZKG01000122">
    <property type="protein sequence ID" value="PTE20239.1"/>
    <property type="molecule type" value="Genomic_DNA"/>
</dbReference>
<organism evidence="1 2">
    <name type="scientific">Cereibacter changlensis JA139</name>
    <dbReference type="NCBI Taxonomy" id="1188249"/>
    <lineage>
        <taxon>Bacteria</taxon>
        <taxon>Pseudomonadati</taxon>
        <taxon>Pseudomonadota</taxon>
        <taxon>Alphaproteobacteria</taxon>
        <taxon>Rhodobacterales</taxon>
        <taxon>Paracoccaceae</taxon>
        <taxon>Cereibacter</taxon>
    </lineage>
</organism>
<evidence type="ECO:0000313" key="2">
    <source>
        <dbReference type="Proteomes" id="UP000241010"/>
    </source>
</evidence>
<sequence length="115" mass="13097">MQGVSFDLTVSLSFLLSLATLVFAWWRTRSQHLDDKIAAGAARLDRHDARINSIEQTVQGLPAQRDMHQLQLTLAEVRGEMREMRATMEGNNKIMSRVESIVSRHEDHLLEGARK</sequence>
<proteinExistence type="predicted"/>
<accession>A0A2T4JQQ2</accession>
<dbReference type="InterPro" id="IPR020269">
    <property type="entry name" value="Phage_Mu_Releasin"/>
</dbReference>
<comment type="caution">
    <text evidence="1">The sequence shown here is derived from an EMBL/GenBank/DDBJ whole genome shotgun (WGS) entry which is preliminary data.</text>
</comment>
<dbReference type="Pfam" id="PF10805">
    <property type="entry name" value="DUF2730"/>
    <property type="match status" value="1"/>
</dbReference>
<dbReference type="OrthoDB" id="7645981at2"/>
<dbReference type="RefSeq" id="WP_107665326.1">
    <property type="nucleotide sequence ID" value="NZ_PZKG01000122.1"/>
</dbReference>
<dbReference type="Proteomes" id="UP000241010">
    <property type="component" value="Unassembled WGS sequence"/>
</dbReference>
<evidence type="ECO:0000313" key="1">
    <source>
        <dbReference type="EMBL" id="PTE20239.1"/>
    </source>
</evidence>
<reference evidence="1 2" key="1">
    <citation type="submission" date="2018-03" db="EMBL/GenBank/DDBJ databases">
        <title>Cereibacter changlensis.</title>
        <authorList>
            <person name="Meyer T.E."/>
            <person name="Miller S."/>
            <person name="Lodha T."/>
            <person name="Gandham S."/>
            <person name="Chintalapati S."/>
            <person name="Chintalapati V.R."/>
        </authorList>
    </citation>
    <scope>NUCLEOTIDE SEQUENCE [LARGE SCALE GENOMIC DNA]</scope>
    <source>
        <strain evidence="1 2">JA139</strain>
    </source>
</reference>
<keyword evidence="2" id="KW-1185">Reference proteome</keyword>